<name>A0A0A9AFS7_ARUDO</name>
<accession>A0A0A9AFS7</accession>
<reference evidence="1" key="1">
    <citation type="submission" date="2014-09" db="EMBL/GenBank/DDBJ databases">
        <authorList>
            <person name="Magalhaes I.L.F."/>
            <person name="Oliveira U."/>
            <person name="Santos F.R."/>
            <person name="Vidigal T.H.D.A."/>
            <person name="Brescovit A.D."/>
            <person name="Santos A.J."/>
        </authorList>
    </citation>
    <scope>NUCLEOTIDE SEQUENCE</scope>
    <source>
        <tissue evidence="1">Shoot tissue taken approximately 20 cm above the soil surface</tissue>
    </source>
</reference>
<dbReference type="EMBL" id="GBRH01247894">
    <property type="protein sequence ID" value="JAD50001.1"/>
    <property type="molecule type" value="Transcribed_RNA"/>
</dbReference>
<proteinExistence type="predicted"/>
<reference evidence="1" key="2">
    <citation type="journal article" date="2015" name="Data Brief">
        <title>Shoot transcriptome of the giant reed, Arundo donax.</title>
        <authorList>
            <person name="Barrero R.A."/>
            <person name="Guerrero F.D."/>
            <person name="Moolhuijzen P."/>
            <person name="Goolsby J.A."/>
            <person name="Tidwell J."/>
            <person name="Bellgard S.E."/>
            <person name="Bellgard M.I."/>
        </authorList>
    </citation>
    <scope>NUCLEOTIDE SEQUENCE</scope>
    <source>
        <tissue evidence="1">Shoot tissue taken approximately 20 cm above the soil surface</tissue>
    </source>
</reference>
<evidence type="ECO:0000313" key="1">
    <source>
        <dbReference type="EMBL" id="JAD50001.1"/>
    </source>
</evidence>
<sequence length="13" mass="1525">MRRAQSMRGTTDD</sequence>
<protein>
    <submittedName>
        <fullName evidence="1">Uncharacterized protein</fullName>
    </submittedName>
</protein>
<organism evidence="1">
    <name type="scientific">Arundo donax</name>
    <name type="common">Giant reed</name>
    <name type="synonym">Donax arundinaceus</name>
    <dbReference type="NCBI Taxonomy" id="35708"/>
    <lineage>
        <taxon>Eukaryota</taxon>
        <taxon>Viridiplantae</taxon>
        <taxon>Streptophyta</taxon>
        <taxon>Embryophyta</taxon>
        <taxon>Tracheophyta</taxon>
        <taxon>Spermatophyta</taxon>
        <taxon>Magnoliopsida</taxon>
        <taxon>Liliopsida</taxon>
        <taxon>Poales</taxon>
        <taxon>Poaceae</taxon>
        <taxon>PACMAD clade</taxon>
        <taxon>Arundinoideae</taxon>
        <taxon>Arundineae</taxon>
        <taxon>Arundo</taxon>
    </lineage>
</organism>